<protein>
    <submittedName>
        <fullName evidence="2">Peptidoglycan DD-metalloendopeptidase family protein</fullName>
    </submittedName>
</protein>
<dbReference type="PROSITE" id="PS51782">
    <property type="entry name" value="LYSM"/>
    <property type="match status" value="1"/>
</dbReference>
<dbReference type="PANTHER" id="PTHR21666">
    <property type="entry name" value="PEPTIDASE-RELATED"/>
    <property type="match status" value="1"/>
</dbReference>
<dbReference type="EMBL" id="JBHSDV010000006">
    <property type="protein sequence ID" value="MFC4389157.1"/>
    <property type="molecule type" value="Genomic_DNA"/>
</dbReference>
<dbReference type="Proteomes" id="UP001595880">
    <property type="component" value="Unassembled WGS sequence"/>
</dbReference>
<evidence type="ECO:0000313" key="3">
    <source>
        <dbReference type="Proteomes" id="UP001595880"/>
    </source>
</evidence>
<dbReference type="InterPro" id="IPR016047">
    <property type="entry name" value="M23ase_b-sheet_dom"/>
</dbReference>
<dbReference type="Pfam" id="PF01476">
    <property type="entry name" value="LysM"/>
    <property type="match status" value="1"/>
</dbReference>
<accession>A0ABV8VZ07</accession>
<reference evidence="3" key="1">
    <citation type="journal article" date="2019" name="Int. J. Syst. Evol. Microbiol.">
        <title>The Global Catalogue of Microorganisms (GCM) 10K type strain sequencing project: providing services to taxonomists for standard genome sequencing and annotation.</title>
        <authorList>
            <consortium name="The Broad Institute Genomics Platform"/>
            <consortium name="The Broad Institute Genome Sequencing Center for Infectious Disease"/>
            <person name="Wu L."/>
            <person name="Ma J."/>
        </authorList>
    </citation>
    <scope>NUCLEOTIDE SEQUENCE [LARGE SCALE GENOMIC DNA]</scope>
    <source>
        <strain evidence="3">KACC 14058</strain>
    </source>
</reference>
<organism evidence="2 3">
    <name type="scientific">Gracilibacillus marinus</name>
    <dbReference type="NCBI Taxonomy" id="630535"/>
    <lineage>
        <taxon>Bacteria</taxon>
        <taxon>Bacillati</taxon>
        <taxon>Bacillota</taxon>
        <taxon>Bacilli</taxon>
        <taxon>Bacillales</taxon>
        <taxon>Bacillaceae</taxon>
        <taxon>Gracilibacillus</taxon>
    </lineage>
</organism>
<dbReference type="InterPro" id="IPR018392">
    <property type="entry name" value="LysM"/>
</dbReference>
<dbReference type="Gene3D" id="3.10.350.10">
    <property type="entry name" value="LysM domain"/>
    <property type="match status" value="1"/>
</dbReference>
<evidence type="ECO:0000313" key="2">
    <source>
        <dbReference type="EMBL" id="MFC4389157.1"/>
    </source>
</evidence>
<sequence length="266" mass="29191">MTTFIWPTNTKRITSKFRTKHRPNHNGVDIADAGARPIYAIADGVVTRSYLSASYGEVVFVEHKINGQVWESVYAHMRSGSRAYLTGQTVKQGQQIGVMGNTGQSSGQHLHLELHRGKWNYQKSNAVDPLNYLDKTISTASTYTVKAGDTLSEIANRFGSTVKELAALNNIKNVNVISVGQKLKVKGKVSNKQTLYLPKSASSWRVYPTNKTPVKGNEKGFLNPAKFGGLSYEVIAKPQKDVVTIETSDFGKVNIYVAPSTGAVIR</sequence>
<dbReference type="InterPro" id="IPR036779">
    <property type="entry name" value="LysM_dom_sf"/>
</dbReference>
<gene>
    <name evidence="2" type="ORF">ACFOZ1_15350</name>
</gene>
<dbReference type="RefSeq" id="WP_390200692.1">
    <property type="nucleotide sequence ID" value="NZ_JBHSDV010000006.1"/>
</dbReference>
<dbReference type="Pfam" id="PF01551">
    <property type="entry name" value="Peptidase_M23"/>
    <property type="match status" value="1"/>
</dbReference>
<name>A0ABV8VZ07_9BACI</name>
<dbReference type="SUPFAM" id="SSF51261">
    <property type="entry name" value="Duplicated hybrid motif"/>
    <property type="match status" value="1"/>
</dbReference>
<dbReference type="CDD" id="cd12797">
    <property type="entry name" value="M23_peptidase"/>
    <property type="match status" value="1"/>
</dbReference>
<dbReference type="CDD" id="cd00118">
    <property type="entry name" value="LysM"/>
    <property type="match status" value="1"/>
</dbReference>
<proteinExistence type="predicted"/>
<dbReference type="InterPro" id="IPR050570">
    <property type="entry name" value="Cell_wall_metabolism_enzyme"/>
</dbReference>
<dbReference type="SUPFAM" id="SSF54106">
    <property type="entry name" value="LysM domain"/>
    <property type="match status" value="1"/>
</dbReference>
<dbReference type="SMART" id="SM00257">
    <property type="entry name" value="LysM"/>
    <property type="match status" value="1"/>
</dbReference>
<keyword evidence="3" id="KW-1185">Reference proteome</keyword>
<dbReference type="PANTHER" id="PTHR21666:SF270">
    <property type="entry name" value="MUREIN HYDROLASE ACTIVATOR ENVC"/>
    <property type="match status" value="1"/>
</dbReference>
<dbReference type="Gene3D" id="2.70.70.10">
    <property type="entry name" value="Glucose Permease (Domain IIA)"/>
    <property type="match status" value="1"/>
</dbReference>
<evidence type="ECO:0000259" key="1">
    <source>
        <dbReference type="PROSITE" id="PS51782"/>
    </source>
</evidence>
<dbReference type="InterPro" id="IPR011055">
    <property type="entry name" value="Dup_hybrid_motif"/>
</dbReference>
<comment type="caution">
    <text evidence="2">The sequence shown here is derived from an EMBL/GenBank/DDBJ whole genome shotgun (WGS) entry which is preliminary data.</text>
</comment>
<feature type="domain" description="LysM" evidence="1">
    <location>
        <begin position="141"/>
        <end position="185"/>
    </location>
</feature>